<feature type="transmembrane region" description="Helical" evidence="2">
    <location>
        <begin position="169"/>
        <end position="191"/>
    </location>
</feature>
<gene>
    <name evidence="3" type="ORF">L596_005344</name>
</gene>
<evidence type="ECO:0000313" key="4">
    <source>
        <dbReference type="Proteomes" id="UP000298663"/>
    </source>
</evidence>
<dbReference type="AlphaFoldDB" id="A0A4U8UYZ0"/>
<reference evidence="3 4" key="2">
    <citation type="journal article" date="2019" name="G3 (Bethesda)">
        <title>Hybrid Assembly of the Genome of the Entomopathogenic Nematode Steinernema carpocapsae Identifies the X-Chromosome.</title>
        <authorList>
            <person name="Serra L."/>
            <person name="Macchietto M."/>
            <person name="Macias-Munoz A."/>
            <person name="McGill C.J."/>
            <person name="Rodriguez I.M."/>
            <person name="Rodriguez B."/>
            <person name="Murad R."/>
            <person name="Mortazavi A."/>
        </authorList>
    </citation>
    <scope>NUCLEOTIDE SEQUENCE [LARGE SCALE GENOMIC DNA]</scope>
    <source>
        <strain evidence="3 4">ALL</strain>
    </source>
</reference>
<keyword evidence="2" id="KW-1133">Transmembrane helix</keyword>
<organism evidence="3 4">
    <name type="scientific">Steinernema carpocapsae</name>
    <name type="common">Entomopathogenic nematode</name>
    <dbReference type="NCBI Taxonomy" id="34508"/>
    <lineage>
        <taxon>Eukaryota</taxon>
        <taxon>Metazoa</taxon>
        <taxon>Ecdysozoa</taxon>
        <taxon>Nematoda</taxon>
        <taxon>Chromadorea</taxon>
        <taxon>Rhabditida</taxon>
        <taxon>Tylenchina</taxon>
        <taxon>Panagrolaimomorpha</taxon>
        <taxon>Strongyloidoidea</taxon>
        <taxon>Steinernematidae</taxon>
        <taxon>Steinernema</taxon>
    </lineage>
</organism>
<keyword evidence="4" id="KW-1185">Reference proteome</keyword>
<accession>A0A4U8UYZ0</accession>
<keyword evidence="2" id="KW-0472">Membrane</keyword>
<dbReference type="OrthoDB" id="5828479at2759"/>
<dbReference type="STRING" id="34508.A0A4U8UYZ0"/>
<evidence type="ECO:0000256" key="1">
    <source>
        <dbReference type="SAM" id="MobiDB-lite"/>
    </source>
</evidence>
<keyword evidence="2" id="KW-0812">Transmembrane</keyword>
<evidence type="ECO:0000256" key="2">
    <source>
        <dbReference type="SAM" id="Phobius"/>
    </source>
</evidence>
<name>A0A4U8UYZ0_STECR</name>
<feature type="region of interest" description="Disordered" evidence="1">
    <location>
        <begin position="301"/>
        <end position="323"/>
    </location>
</feature>
<reference evidence="3 4" key="1">
    <citation type="journal article" date="2015" name="Genome Biol.">
        <title>Comparative genomics of Steinernema reveals deeply conserved gene regulatory networks.</title>
        <authorList>
            <person name="Dillman A.R."/>
            <person name="Macchietto M."/>
            <person name="Porter C.F."/>
            <person name="Rogers A."/>
            <person name="Williams B."/>
            <person name="Antoshechkin I."/>
            <person name="Lee M.M."/>
            <person name="Goodwin Z."/>
            <person name="Lu X."/>
            <person name="Lewis E.E."/>
            <person name="Goodrich-Blair H."/>
            <person name="Stock S.P."/>
            <person name="Adams B.J."/>
            <person name="Sternberg P.W."/>
            <person name="Mortazavi A."/>
        </authorList>
    </citation>
    <scope>NUCLEOTIDE SEQUENCE [LARGE SCALE GENOMIC DNA]</scope>
    <source>
        <strain evidence="3 4">ALL</strain>
    </source>
</reference>
<protein>
    <submittedName>
        <fullName evidence="3">Uncharacterized protein</fullName>
    </submittedName>
</protein>
<feature type="region of interest" description="Disordered" evidence="1">
    <location>
        <begin position="1"/>
        <end position="23"/>
    </location>
</feature>
<evidence type="ECO:0000313" key="3">
    <source>
        <dbReference type="EMBL" id="TMS38672.1"/>
    </source>
</evidence>
<dbReference type="Proteomes" id="UP000298663">
    <property type="component" value="Unassembled WGS sequence"/>
</dbReference>
<comment type="caution">
    <text evidence="3">The sequence shown here is derived from an EMBL/GenBank/DDBJ whole genome shotgun (WGS) entry which is preliminary data.</text>
</comment>
<dbReference type="EMBL" id="AZBU02000001">
    <property type="protein sequence ID" value="TMS38672.1"/>
    <property type="molecule type" value="Genomic_DNA"/>
</dbReference>
<feature type="compositionally biased region" description="Gly residues" evidence="1">
    <location>
        <begin position="10"/>
        <end position="20"/>
    </location>
</feature>
<feature type="transmembrane region" description="Helical" evidence="2">
    <location>
        <begin position="122"/>
        <end position="149"/>
    </location>
</feature>
<sequence>MMPRSRRGFQAGGGGGGRGGNQERVRTHLFFSSQSEYHTSKRKRRTHNKLHQMMHKKDEMVQTGPAEVDPSLWTGNQRVLHFGPMAQRDPFFYYYPKGWDILYPAHFGFFPYRTTKYRGSSAVICIWGFGLFLVLGGLLMVYLGFFVLYDMPFWSWPEEKRAFVPPIQIAGPVLLFTGAFLLFVGCLCSLANSQFLNEKFRHTHHHGQPASMTIMTTHYKQPAAVYEKCPYQPLPPPAYPVLENKYAHSAMLNPQSEMKLYPPVMPGYSTLSLHGRSPSVFMASPYNTLRAMSVNRYHPSNIDVSAGEPPTRTGSITGGAGDPATRCLTADRSRWDHYNVRQAGVSVIARTVKYCEEKPVRFVLSTKHQFLIESYRSTLLCLSSLGTRLYVLSYRRERSRCSDSLTVSFFSTALVLFLFFPFPSRPCLNLISALRTPEKKTQKCLYCYAVCYKCFTPIAKRVLLSE</sequence>
<feature type="transmembrane region" description="Helical" evidence="2">
    <location>
        <begin position="405"/>
        <end position="422"/>
    </location>
</feature>
<proteinExistence type="predicted"/>